<sequence length="309" mass="35181">MRSSDFGTGRSTGSVKIQSPLLNRQINVVDAFRAIVRAGLEGLHANKTNAEYGNAESVHQMRVAIRRLRTVLKLFGPALEPHTVSYLNAWLQYFGRILGEARDWDVFCVKILPTVSRATEGTVWEELLKPHAMEKQASAYAALQKAFNTPLFNGLLTGIEGWVKEQPNVIGDKMLTTSLSRYAPHLLGRIESKVQRRSQHMKHLSDHEMHELRKSLKELRYSAEYFSALYPPDAMHLYLKRCKRLLEYFGDYNDAATTTILGERLCSNDPTLIVGLSALASWSKKRKCQITRHLPAAWKKFTVLTPFWH</sequence>
<dbReference type="PROSITE" id="PS51708">
    <property type="entry name" value="CHAD"/>
    <property type="match status" value="1"/>
</dbReference>
<feature type="domain" description="CHAD" evidence="1">
    <location>
        <begin position="25"/>
        <end position="303"/>
    </location>
</feature>
<dbReference type="RefSeq" id="WP_157893986.1">
    <property type="nucleotide sequence ID" value="NZ_CP021524.1"/>
</dbReference>
<dbReference type="InterPro" id="IPR038186">
    <property type="entry name" value="CHAD_dom_sf"/>
</dbReference>
<dbReference type="Proteomes" id="UP000195633">
    <property type="component" value="Chromosome"/>
</dbReference>
<name>A0A1Y0V052_9PROT</name>
<dbReference type="Gene3D" id="1.40.20.10">
    <property type="entry name" value="CHAD domain"/>
    <property type="match status" value="1"/>
</dbReference>
<dbReference type="SMART" id="SM00880">
    <property type="entry name" value="CHAD"/>
    <property type="match status" value="1"/>
</dbReference>
<organism evidence="2 3">
    <name type="scientific">Acetobacter ascendens</name>
    <dbReference type="NCBI Taxonomy" id="481146"/>
    <lineage>
        <taxon>Bacteria</taxon>
        <taxon>Pseudomonadati</taxon>
        <taxon>Pseudomonadota</taxon>
        <taxon>Alphaproteobacteria</taxon>
        <taxon>Acetobacterales</taxon>
        <taxon>Acetobacteraceae</taxon>
        <taxon>Acetobacter</taxon>
    </lineage>
</organism>
<gene>
    <name evidence="2" type="ORF">S101447_02309</name>
</gene>
<dbReference type="PANTHER" id="PTHR39339:SF1">
    <property type="entry name" value="CHAD DOMAIN-CONTAINING PROTEIN"/>
    <property type="match status" value="1"/>
</dbReference>
<protein>
    <recommendedName>
        <fullName evidence="1">CHAD domain-containing protein</fullName>
    </recommendedName>
</protein>
<evidence type="ECO:0000259" key="1">
    <source>
        <dbReference type="PROSITE" id="PS51708"/>
    </source>
</evidence>
<dbReference type="EMBL" id="CP021524">
    <property type="protein sequence ID" value="ARW11355.1"/>
    <property type="molecule type" value="Genomic_DNA"/>
</dbReference>
<dbReference type="AlphaFoldDB" id="A0A1Y0V052"/>
<dbReference type="Pfam" id="PF05235">
    <property type="entry name" value="CHAD"/>
    <property type="match status" value="1"/>
</dbReference>
<reference evidence="2 3" key="1">
    <citation type="submission" date="2017-05" db="EMBL/GenBank/DDBJ databases">
        <title>Genome sequence of Acetobacter pasteurianus subsp. ascendens strain SRCM101447.</title>
        <authorList>
            <person name="Cho S.H."/>
        </authorList>
    </citation>
    <scope>NUCLEOTIDE SEQUENCE [LARGE SCALE GENOMIC DNA]</scope>
    <source>
        <strain evidence="2 3">SRCM101447</strain>
    </source>
</reference>
<evidence type="ECO:0000313" key="2">
    <source>
        <dbReference type="EMBL" id="ARW11355.1"/>
    </source>
</evidence>
<dbReference type="PANTHER" id="PTHR39339">
    <property type="entry name" value="SLR1444 PROTEIN"/>
    <property type="match status" value="1"/>
</dbReference>
<dbReference type="InterPro" id="IPR007899">
    <property type="entry name" value="CHAD_dom"/>
</dbReference>
<proteinExistence type="predicted"/>
<evidence type="ECO:0000313" key="3">
    <source>
        <dbReference type="Proteomes" id="UP000195633"/>
    </source>
</evidence>
<accession>A0A1Y0V052</accession>